<dbReference type="OrthoDB" id="5245088at2"/>
<dbReference type="CDD" id="cd12797">
    <property type="entry name" value="M23_peptidase"/>
    <property type="match status" value="1"/>
</dbReference>
<evidence type="ECO:0000256" key="1">
    <source>
        <dbReference type="ARBA" id="ARBA00022729"/>
    </source>
</evidence>
<sequence>MDSASPRYQGPRLLAVLTVLFVVPLAVATGATPARTDGSPWRWPLAGEPRIIRDFAPPEQRWLPGHRGVDLAAEPGERVLAAGRGRVAFVGRVAGTPAVTIRHGELRTTYLPVRSGIERGERVGSGAPIGTVATAPRHCDARSCLHWGLIRGRTYLDPQTLLGRGEIRLLPVADTPRIGQRPGQARGWARV</sequence>
<dbReference type="InterPro" id="IPR050570">
    <property type="entry name" value="Cell_wall_metabolism_enzyme"/>
</dbReference>
<evidence type="ECO:0000313" key="3">
    <source>
        <dbReference type="EMBL" id="RNL84756.1"/>
    </source>
</evidence>
<organism evidence="3 4">
    <name type="scientific">Halostreptopolyspora alba</name>
    <dbReference type="NCBI Taxonomy" id="2487137"/>
    <lineage>
        <taxon>Bacteria</taxon>
        <taxon>Bacillati</taxon>
        <taxon>Actinomycetota</taxon>
        <taxon>Actinomycetes</taxon>
        <taxon>Streptosporangiales</taxon>
        <taxon>Nocardiopsidaceae</taxon>
        <taxon>Halostreptopolyspora</taxon>
    </lineage>
</organism>
<dbReference type="EMBL" id="RJMB01000009">
    <property type="protein sequence ID" value="RNL84756.1"/>
    <property type="molecule type" value="Genomic_DNA"/>
</dbReference>
<dbReference type="RefSeq" id="WP_123201196.1">
    <property type="nucleotide sequence ID" value="NZ_RJMB01000009.1"/>
</dbReference>
<comment type="caution">
    <text evidence="3">The sequence shown here is derived from an EMBL/GenBank/DDBJ whole genome shotgun (WGS) entry which is preliminary data.</text>
</comment>
<reference evidence="3 4" key="1">
    <citation type="submission" date="2018-11" db="EMBL/GenBank/DDBJ databases">
        <title>The genome draft of YIM 96095.</title>
        <authorList>
            <person name="Tang S.-K."/>
            <person name="Chunyu W.-X."/>
            <person name="Feng Y.-Z."/>
        </authorList>
    </citation>
    <scope>NUCLEOTIDE SEQUENCE [LARGE SCALE GENOMIC DNA]</scope>
    <source>
        <strain evidence="3 4">YIM 96095</strain>
    </source>
</reference>
<dbReference type="Proteomes" id="UP000269198">
    <property type="component" value="Unassembled WGS sequence"/>
</dbReference>
<dbReference type="SUPFAM" id="SSF51261">
    <property type="entry name" value="Duplicated hybrid motif"/>
    <property type="match status" value="1"/>
</dbReference>
<proteinExistence type="predicted"/>
<dbReference type="Gene3D" id="2.70.70.10">
    <property type="entry name" value="Glucose Permease (Domain IIA)"/>
    <property type="match status" value="1"/>
</dbReference>
<accession>A0A3N0EAA7</accession>
<feature type="domain" description="M23ase beta-sheet core" evidence="2">
    <location>
        <begin position="65"/>
        <end position="158"/>
    </location>
</feature>
<keyword evidence="1" id="KW-0732">Signal</keyword>
<dbReference type="InterPro" id="IPR011055">
    <property type="entry name" value="Dup_hybrid_motif"/>
</dbReference>
<name>A0A3N0EAA7_9ACTN</name>
<evidence type="ECO:0000259" key="2">
    <source>
        <dbReference type="Pfam" id="PF01551"/>
    </source>
</evidence>
<dbReference type="PANTHER" id="PTHR21666">
    <property type="entry name" value="PEPTIDASE-RELATED"/>
    <property type="match status" value="1"/>
</dbReference>
<dbReference type="Pfam" id="PF01551">
    <property type="entry name" value="Peptidase_M23"/>
    <property type="match status" value="1"/>
</dbReference>
<keyword evidence="4" id="KW-1185">Reference proteome</keyword>
<gene>
    <name evidence="3" type="ORF">EFW17_10665</name>
</gene>
<dbReference type="GO" id="GO:0004222">
    <property type="term" value="F:metalloendopeptidase activity"/>
    <property type="evidence" value="ECO:0007669"/>
    <property type="project" value="TreeGrafter"/>
</dbReference>
<dbReference type="InterPro" id="IPR016047">
    <property type="entry name" value="M23ase_b-sheet_dom"/>
</dbReference>
<protein>
    <submittedName>
        <fullName evidence="3">M23 family peptidase</fullName>
    </submittedName>
</protein>
<evidence type="ECO:0000313" key="4">
    <source>
        <dbReference type="Proteomes" id="UP000269198"/>
    </source>
</evidence>
<dbReference type="PANTHER" id="PTHR21666:SF289">
    <property type="entry name" value="L-ALA--D-GLU ENDOPEPTIDASE"/>
    <property type="match status" value="1"/>
</dbReference>
<dbReference type="AlphaFoldDB" id="A0A3N0EAA7"/>